<reference evidence="2" key="1">
    <citation type="journal article" date="2019" name="Int. J. Syst. Evol. Microbiol.">
        <title>The Global Catalogue of Microorganisms (GCM) 10K type strain sequencing project: providing services to taxonomists for standard genome sequencing and annotation.</title>
        <authorList>
            <consortium name="The Broad Institute Genomics Platform"/>
            <consortium name="The Broad Institute Genome Sequencing Center for Infectious Disease"/>
            <person name="Wu L."/>
            <person name="Ma J."/>
        </authorList>
    </citation>
    <scope>NUCLEOTIDE SEQUENCE [LARGE SCALE GENOMIC DNA]</scope>
    <source>
        <strain evidence="2">CCUG 57401</strain>
    </source>
</reference>
<organism evidence="1 2">
    <name type="scientific">Caenimonas terrae</name>
    <dbReference type="NCBI Taxonomy" id="696074"/>
    <lineage>
        <taxon>Bacteria</taxon>
        <taxon>Pseudomonadati</taxon>
        <taxon>Pseudomonadota</taxon>
        <taxon>Betaproteobacteria</taxon>
        <taxon>Burkholderiales</taxon>
        <taxon>Comamonadaceae</taxon>
        <taxon>Caenimonas</taxon>
    </lineage>
</organism>
<comment type="caution">
    <text evidence="1">The sequence shown here is derived from an EMBL/GenBank/DDBJ whole genome shotgun (WGS) entry which is preliminary data.</text>
</comment>
<sequence>MRNIIVVLLLAAVAWFGWGKYQDRVHAQREAELASQPAKKKVAPLPAARPGDPAVSFFTCDGRTSCKQMTSCEEARYFIKTCPGFNSGVSGEEASCENQWCRK</sequence>
<dbReference type="EMBL" id="JBHSMF010000010">
    <property type="protein sequence ID" value="MFC5499997.1"/>
    <property type="molecule type" value="Genomic_DNA"/>
</dbReference>
<keyword evidence="2" id="KW-1185">Reference proteome</keyword>
<name>A0ABW0NLI8_9BURK</name>
<dbReference type="Proteomes" id="UP001596037">
    <property type="component" value="Unassembled WGS sequence"/>
</dbReference>
<accession>A0ABW0NLI8</accession>
<gene>
    <name evidence="1" type="ORF">ACFPOE_20815</name>
</gene>
<evidence type="ECO:0000313" key="2">
    <source>
        <dbReference type="Proteomes" id="UP001596037"/>
    </source>
</evidence>
<evidence type="ECO:0000313" key="1">
    <source>
        <dbReference type="EMBL" id="MFC5499997.1"/>
    </source>
</evidence>
<dbReference type="RefSeq" id="WP_376852243.1">
    <property type="nucleotide sequence ID" value="NZ_JBHSMF010000010.1"/>
</dbReference>
<protein>
    <recommendedName>
        <fullName evidence="3">Cold-shock protein</fullName>
    </recommendedName>
</protein>
<evidence type="ECO:0008006" key="3">
    <source>
        <dbReference type="Google" id="ProtNLM"/>
    </source>
</evidence>
<proteinExistence type="predicted"/>